<protein>
    <submittedName>
        <fullName evidence="1">Uncharacterized protein</fullName>
    </submittedName>
</protein>
<comment type="caution">
    <text evidence="1">The sequence shown here is derived from an EMBL/GenBank/DDBJ whole genome shotgun (WGS) entry which is preliminary data.</text>
</comment>
<accession>A0A6G0ZMB8</accession>
<dbReference type="AlphaFoldDB" id="A0A6G0ZMB8"/>
<sequence length="59" mass="6975">MAKTLYKRFHSNHFNHRNPLISNLSSLSIPSDPGRRLKRKWCRNHSIMYFDSSSLTGNR</sequence>
<name>A0A6G0ZMB8_APHCR</name>
<organism evidence="1 2">
    <name type="scientific">Aphis craccivora</name>
    <name type="common">Cowpea aphid</name>
    <dbReference type="NCBI Taxonomy" id="307492"/>
    <lineage>
        <taxon>Eukaryota</taxon>
        <taxon>Metazoa</taxon>
        <taxon>Ecdysozoa</taxon>
        <taxon>Arthropoda</taxon>
        <taxon>Hexapoda</taxon>
        <taxon>Insecta</taxon>
        <taxon>Pterygota</taxon>
        <taxon>Neoptera</taxon>
        <taxon>Paraneoptera</taxon>
        <taxon>Hemiptera</taxon>
        <taxon>Sternorrhyncha</taxon>
        <taxon>Aphidomorpha</taxon>
        <taxon>Aphidoidea</taxon>
        <taxon>Aphididae</taxon>
        <taxon>Aphidini</taxon>
        <taxon>Aphis</taxon>
        <taxon>Aphis</taxon>
    </lineage>
</organism>
<evidence type="ECO:0000313" key="1">
    <source>
        <dbReference type="EMBL" id="KAF0771909.1"/>
    </source>
</evidence>
<dbReference type="EMBL" id="VUJU01000236">
    <property type="protein sequence ID" value="KAF0771909.1"/>
    <property type="molecule type" value="Genomic_DNA"/>
</dbReference>
<proteinExistence type="predicted"/>
<evidence type="ECO:0000313" key="2">
    <source>
        <dbReference type="Proteomes" id="UP000478052"/>
    </source>
</evidence>
<gene>
    <name evidence="1" type="ORF">FWK35_00003171</name>
</gene>
<keyword evidence="2" id="KW-1185">Reference proteome</keyword>
<reference evidence="1 2" key="1">
    <citation type="submission" date="2019-08" db="EMBL/GenBank/DDBJ databases">
        <title>Whole genome of Aphis craccivora.</title>
        <authorList>
            <person name="Voronova N.V."/>
            <person name="Shulinski R.S."/>
            <person name="Bandarenka Y.V."/>
            <person name="Zhorov D.G."/>
            <person name="Warner D."/>
        </authorList>
    </citation>
    <scope>NUCLEOTIDE SEQUENCE [LARGE SCALE GENOMIC DNA]</scope>
    <source>
        <strain evidence="1">180601</strain>
        <tissue evidence="1">Whole Body</tissue>
    </source>
</reference>
<dbReference type="Proteomes" id="UP000478052">
    <property type="component" value="Unassembled WGS sequence"/>
</dbReference>